<keyword evidence="1" id="KW-1133">Transmembrane helix</keyword>
<dbReference type="InterPro" id="IPR019935">
    <property type="entry name" value="CHP03546"/>
</dbReference>
<feature type="transmembrane region" description="Helical" evidence="1">
    <location>
        <begin position="43"/>
        <end position="72"/>
    </location>
</feature>
<dbReference type="AlphaFoldDB" id="A0A9J6RKP6"/>
<evidence type="ECO:0000259" key="2">
    <source>
        <dbReference type="Pfam" id="PF09835"/>
    </source>
</evidence>
<dbReference type="Pfam" id="PF09835">
    <property type="entry name" value="DUF2062"/>
    <property type="match status" value="1"/>
</dbReference>
<protein>
    <submittedName>
        <fullName evidence="3">TIGR03546 family protein</fullName>
    </submittedName>
</protein>
<keyword evidence="4" id="KW-1185">Reference proteome</keyword>
<evidence type="ECO:0000313" key="3">
    <source>
        <dbReference type="EMBL" id="MCZ0864905.1"/>
    </source>
</evidence>
<comment type="caution">
    <text evidence="3">The sequence shown here is derived from an EMBL/GenBank/DDBJ whole genome shotgun (WGS) entry which is preliminary data.</text>
</comment>
<keyword evidence="1" id="KW-0812">Transmembrane</keyword>
<dbReference type="NCBIfam" id="TIGR03546">
    <property type="entry name" value="TIGR03546 family protein"/>
    <property type="match status" value="1"/>
</dbReference>
<feature type="transmembrane region" description="Helical" evidence="1">
    <location>
        <begin position="20"/>
        <end position="36"/>
    </location>
</feature>
<organism evidence="3 4">
    <name type="scientific">Dasania phycosphaerae</name>
    <dbReference type="NCBI Taxonomy" id="2950436"/>
    <lineage>
        <taxon>Bacteria</taxon>
        <taxon>Pseudomonadati</taxon>
        <taxon>Pseudomonadota</taxon>
        <taxon>Gammaproteobacteria</taxon>
        <taxon>Cellvibrionales</taxon>
        <taxon>Spongiibacteraceae</taxon>
        <taxon>Dasania</taxon>
    </lineage>
</organism>
<proteinExistence type="predicted"/>
<feature type="transmembrane region" description="Helical" evidence="1">
    <location>
        <begin position="111"/>
        <end position="134"/>
    </location>
</feature>
<evidence type="ECO:0000313" key="4">
    <source>
        <dbReference type="Proteomes" id="UP001069090"/>
    </source>
</evidence>
<reference evidence="3 4" key="1">
    <citation type="submission" date="2022-12" db="EMBL/GenBank/DDBJ databases">
        <title>Dasania phycosphaerae sp. nov., isolated from particulate material of the south coast of Korea.</title>
        <authorList>
            <person name="Jiang Y."/>
        </authorList>
    </citation>
    <scope>NUCLEOTIDE SEQUENCE [LARGE SCALE GENOMIC DNA]</scope>
    <source>
        <strain evidence="3 4">GY-19</strain>
    </source>
</reference>
<dbReference type="InterPro" id="IPR018639">
    <property type="entry name" value="DUF2062"/>
</dbReference>
<feature type="domain" description="DUF2062" evidence="2">
    <location>
        <begin position="7"/>
        <end position="140"/>
    </location>
</feature>
<name>A0A9J6RKP6_9GAMM</name>
<dbReference type="Proteomes" id="UP001069090">
    <property type="component" value="Unassembled WGS sequence"/>
</dbReference>
<gene>
    <name evidence="3" type="ORF">O0V09_06815</name>
</gene>
<sequence length="168" mass="18769">MLTIIAKLLKLLNSNVSPSQLALAVCFAAALGLTPLSSPHNILLVFLLLLLRINLSLFLLSWGFFTLIAYAFDPVSHSIGLALLQADALQGLWQSLYNNNFWRFLGFNNTLILGSTVVSLILAIPLFFISRLLIIKYRSHLFKWVSQSRLGLWVKGGKIFNTYQAFNG</sequence>
<evidence type="ECO:0000256" key="1">
    <source>
        <dbReference type="SAM" id="Phobius"/>
    </source>
</evidence>
<keyword evidence="1" id="KW-0472">Membrane</keyword>
<dbReference type="EMBL" id="JAPTGG010000004">
    <property type="protein sequence ID" value="MCZ0864905.1"/>
    <property type="molecule type" value="Genomic_DNA"/>
</dbReference>
<dbReference type="RefSeq" id="WP_258331058.1">
    <property type="nucleotide sequence ID" value="NZ_JAPTGG010000004.1"/>
</dbReference>
<accession>A0A9J6RKP6</accession>